<dbReference type="PROSITE" id="PS50238">
    <property type="entry name" value="RHOGAP"/>
    <property type="match status" value="1"/>
</dbReference>
<dbReference type="PANTHER" id="PTHR23179">
    <property type="entry name" value="T-CELL ACTIVATION RHO GTPASE ACTIVATING PROTEIN-RELATED"/>
    <property type="match status" value="1"/>
</dbReference>
<feature type="region of interest" description="Disordered" evidence="1">
    <location>
        <begin position="780"/>
        <end position="838"/>
    </location>
</feature>
<dbReference type="InterPro" id="IPR008936">
    <property type="entry name" value="Rho_GTPase_activation_prot"/>
</dbReference>
<dbReference type="Pfam" id="PF00620">
    <property type="entry name" value="RhoGAP"/>
    <property type="match status" value="1"/>
</dbReference>
<feature type="region of interest" description="Disordered" evidence="1">
    <location>
        <begin position="1230"/>
        <end position="1348"/>
    </location>
</feature>
<organism evidence="3 4">
    <name type="scientific">Calicophoron daubneyi</name>
    <name type="common">Rumen fluke</name>
    <name type="synonym">Paramphistomum daubneyi</name>
    <dbReference type="NCBI Taxonomy" id="300641"/>
    <lineage>
        <taxon>Eukaryota</taxon>
        <taxon>Metazoa</taxon>
        <taxon>Spiralia</taxon>
        <taxon>Lophotrochozoa</taxon>
        <taxon>Platyhelminthes</taxon>
        <taxon>Trematoda</taxon>
        <taxon>Digenea</taxon>
        <taxon>Plagiorchiida</taxon>
        <taxon>Pronocephalata</taxon>
        <taxon>Paramphistomoidea</taxon>
        <taxon>Paramphistomidae</taxon>
        <taxon>Calicophoron</taxon>
    </lineage>
</organism>
<sequence>MQRDIANEHSMPDGGFSRRFRAVPGRTKYNKKVGQRRSQSLWDLSRSGDDEVSTEDVRIVNEDSGNKPEASKDGGGGIIKKLPKWLRWGGSKKPGLEGPLKKPEKLEFSETRKTSESGFTGNLGIGRYIERDDTAFVNCDNGEETGPDHHRMISKSMVNLESIQLWPEKSSAPIKIQRASRCSQRSSISSDLSEESQPSTNSSNRLENSQKTPGHLDNAKRDIHVPLMIRVLFYTNLPLPDCFNEQDTLTLTNTTEASRKTIDAPKACMTLPAWFITGNEPILTNVTYTLYRTANYREELRRASSWLTEKLLLKKKRKERLAKRRTLSPTPLKFTADFRSRRLNPEASPTATHSLQSGSPGTSQKSPTGESDVDGPSTVDILPKLLPSRTELEVMLQMVNETSRSMEPLRLSSSNSNDELENDSAVILRTEPVSVISAAGRRPLMPDSNCSLFGTVRSTRGSQKKLISEEAVDLYKVPDGLTEEEISPEQDKYRPCSLLLTTDQLLITSIPLPSRIPLANIKFENVLSLAHLWFNHFEPADLTKATGKENDSPPSDKAGNHKKSRRTSSSSISAASFDEDLDKADTKAMQWNFFETSTDELVKSEAQRTLLIGCPPASNWIVRFSTSTVCERWKTMLEKWTSNSRPILEGRSINVKITNELTDNQVVYKYQNVYPSTTIAELKDKAIASMNITRQMNSQMFAQYNGSGEMIREYPLTGKESPFLIAFMLTYNLCEGSFKSSGESSTPLVRLEEKSTGLGDNSIQWQLKLPETDPVIPRDQVRVDFVLRPKDSPNNKRNKKSRTSKVNSSSFEQKKASPHLTTVRGQKRKGKQDAKTKSTLFLNTASSLALQPVPLRGARSLSSIQTPSSPSQREIFGRLPEDLWPDATLPQSLMSLFVIVYHAGVNVEGIFRRTAVASQIEAMRIKVDENTQPITPSVCSALLAACVLKKFFSEIPGHILVDDNWNDWCRITDIASSIERVKPIERLIKKLPHVNQTLLALLIFLLAHIRDHEESNRMSAEALSAVWGPNVIQRPDCPPTPEDSKMACKIMLCLLHPLLTSSLIYGTPGLHRELVRHYQAIWESFEQGSSEQMTESLTSHPARFKSASHEELFTTDSDVERSAPTSSQERDSTGPSNENLYSASATVPLFEQSSRDDQLSKTSLHSVSSLQSTTTTTSSSADSRNDSPLPTGYHTIMLESKNKSSCIPRRKIFISTDNILPNQTNFALSRNAPQQYGEEVTTPTTANSLTPDAERRLSTGRNSPPPVPPRTHKLMVRMNHVCTVQPSSPPVPPKVKPRRTIVNSSRNMKNDSALSSEKQTNEAEYANKKIPPHRNPDNPSSSGYSQLRGFQGVPKKEAISLNTLARPVPNEWSPVQPRVAVDHTSGSFVPQSHRHEFVTVHPNRRPRRYSSIGYGKSTHLIDLHMERGNNSKLVDTTTQTPETSIHIRKSSVDPSSGFLLPKLISLPTDRLMPKRLSVTESPKRAERRQHVHQTPLQVDRNTEKQTGSDEDLSLVIPSTNVRRHRSVERYRSLDAIPVNQSTADEKAIRFGPRERVYIRRINGGVQDPERRTPVRRISSHASTISGDSVTLVEDPAEQIHTVTSSSTKKAV</sequence>
<reference evidence="3" key="1">
    <citation type="submission" date="2024-06" db="EMBL/GenBank/DDBJ databases">
        <authorList>
            <person name="Liu X."/>
            <person name="Lenzi L."/>
            <person name="Haldenby T S."/>
            <person name="Uol C."/>
        </authorList>
    </citation>
    <scope>NUCLEOTIDE SEQUENCE</scope>
</reference>
<evidence type="ECO:0000313" key="3">
    <source>
        <dbReference type="EMBL" id="CAL5134388.1"/>
    </source>
</evidence>
<proteinExistence type="predicted"/>
<evidence type="ECO:0000259" key="2">
    <source>
        <dbReference type="PROSITE" id="PS50238"/>
    </source>
</evidence>
<dbReference type="SMART" id="SM00324">
    <property type="entry name" value="RhoGAP"/>
    <property type="match status" value="1"/>
</dbReference>
<dbReference type="SUPFAM" id="SSF48350">
    <property type="entry name" value="GTPase activation domain, GAP"/>
    <property type="match status" value="1"/>
</dbReference>
<accession>A0AAV2TDA8</accession>
<feature type="compositionally biased region" description="Low complexity" evidence="1">
    <location>
        <begin position="177"/>
        <end position="199"/>
    </location>
</feature>
<feature type="region of interest" description="Disordered" evidence="1">
    <location>
        <begin position="174"/>
        <end position="218"/>
    </location>
</feature>
<comment type="caution">
    <text evidence="3">The sequence shown here is derived from an EMBL/GenBank/DDBJ whole genome shotgun (WGS) entry which is preliminary data.</text>
</comment>
<dbReference type="Gene3D" id="1.10.555.10">
    <property type="entry name" value="Rho GTPase activation protein"/>
    <property type="match status" value="1"/>
</dbReference>
<evidence type="ECO:0000313" key="4">
    <source>
        <dbReference type="Proteomes" id="UP001497525"/>
    </source>
</evidence>
<feature type="compositionally biased region" description="Polar residues" evidence="1">
    <location>
        <begin position="1241"/>
        <end position="1250"/>
    </location>
</feature>
<feature type="compositionally biased region" description="Polar residues" evidence="1">
    <location>
        <begin position="1301"/>
        <end position="1318"/>
    </location>
</feature>
<dbReference type="GO" id="GO:0005096">
    <property type="term" value="F:GTPase activator activity"/>
    <property type="evidence" value="ECO:0007669"/>
    <property type="project" value="TreeGrafter"/>
</dbReference>
<feature type="compositionally biased region" description="Basic and acidic residues" evidence="1">
    <location>
        <begin position="1"/>
        <end position="11"/>
    </location>
</feature>
<dbReference type="Proteomes" id="UP001497525">
    <property type="component" value="Unassembled WGS sequence"/>
</dbReference>
<feature type="compositionally biased region" description="Basic and acidic residues" evidence="1">
    <location>
        <begin position="780"/>
        <end position="794"/>
    </location>
</feature>
<feature type="compositionally biased region" description="Polar residues" evidence="1">
    <location>
        <begin position="1123"/>
        <end position="1140"/>
    </location>
</feature>
<protein>
    <recommendedName>
        <fullName evidence="2">Rho-GAP domain-containing protein</fullName>
    </recommendedName>
</protein>
<feature type="region of interest" description="Disordered" evidence="1">
    <location>
        <begin position="1092"/>
        <end position="1140"/>
    </location>
</feature>
<feature type="domain" description="Rho-GAP" evidence="2">
    <location>
        <begin position="877"/>
        <end position="1082"/>
    </location>
</feature>
<feature type="region of interest" description="Disordered" evidence="1">
    <location>
        <begin position="334"/>
        <end position="381"/>
    </location>
</feature>
<dbReference type="InterPro" id="IPR000198">
    <property type="entry name" value="RhoGAP_dom"/>
</dbReference>
<feature type="region of interest" description="Disordered" evidence="1">
    <location>
        <begin position="544"/>
        <end position="573"/>
    </location>
</feature>
<dbReference type="GO" id="GO:0007165">
    <property type="term" value="P:signal transduction"/>
    <property type="evidence" value="ECO:0007669"/>
    <property type="project" value="InterPro"/>
</dbReference>
<feature type="region of interest" description="Disordered" evidence="1">
    <location>
        <begin position="1152"/>
        <end position="1193"/>
    </location>
</feature>
<evidence type="ECO:0000256" key="1">
    <source>
        <dbReference type="SAM" id="MobiDB-lite"/>
    </source>
</evidence>
<feature type="compositionally biased region" description="Polar residues" evidence="1">
    <location>
        <begin position="347"/>
        <end position="369"/>
    </location>
</feature>
<feature type="compositionally biased region" description="Polar residues" evidence="1">
    <location>
        <begin position="200"/>
        <end position="212"/>
    </location>
</feature>
<gene>
    <name evidence="3" type="ORF">CDAUBV1_LOCUS7747</name>
</gene>
<feature type="compositionally biased region" description="Basic and acidic residues" evidence="1">
    <location>
        <begin position="55"/>
        <end position="72"/>
    </location>
</feature>
<feature type="compositionally biased region" description="Low complexity" evidence="1">
    <location>
        <begin position="1160"/>
        <end position="1182"/>
    </location>
</feature>
<dbReference type="PANTHER" id="PTHR23179:SF3">
    <property type="entry name" value="RHO GTPASE-ACTIVATING PROTEIN 20"/>
    <property type="match status" value="1"/>
</dbReference>
<dbReference type="EMBL" id="CAXLJL010000201">
    <property type="protein sequence ID" value="CAL5134388.1"/>
    <property type="molecule type" value="Genomic_DNA"/>
</dbReference>
<name>A0AAV2TDA8_CALDB</name>
<feature type="region of interest" description="Disordered" evidence="1">
    <location>
        <begin position="1479"/>
        <end position="1511"/>
    </location>
</feature>
<feature type="region of interest" description="Disordered" evidence="1">
    <location>
        <begin position="1"/>
        <end position="77"/>
    </location>
</feature>